<dbReference type="PANTHER" id="PTHR12411">
    <property type="entry name" value="CYSTEINE PROTEASE FAMILY C1-RELATED"/>
    <property type="match status" value="1"/>
</dbReference>
<dbReference type="GO" id="GO:0006508">
    <property type="term" value="P:proteolysis"/>
    <property type="evidence" value="ECO:0007669"/>
    <property type="project" value="UniProtKB-KW"/>
</dbReference>
<dbReference type="RefSeq" id="XP_042634277.1">
    <property type="nucleotide sequence ID" value="XM_042778343.1"/>
</dbReference>
<dbReference type="AlphaFoldDB" id="A0A9Q9Z915"/>
<evidence type="ECO:0000313" key="11">
    <source>
        <dbReference type="RefSeq" id="XP_042634277.1"/>
    </source>
</evidence>
<organism evidence="11">
    <name type="scientific">Cyprinus carpio</name>
    <name type="common">Common carp</name>
    <dbReference type="NCBI Taxonomy" id="7962"/>
    <lineage>
        <taxon>Eukaryota</taxon>
        <taxon>Metazoa</taxon>
        <taxon>Chordata</taxon>
        <taxon>Craniata</taxon>
        <taxon>Vertebrata</taxon>
        <taxon>Euteleostomi</taxon>
        <taxon>Actinopterygii</taxon>
        <taxon>Neopterygii</taxon>
        <taxon>Teleostei</taxon>
        <taxon>Ostariophysi</taxon>
        <taxon>Cypriniformes</taxon>
        <taxon>Cyprinidae</taxon>
        <taxon>Cyprininae</taxon>
        <taxon>Cyprinus</taxon>
    </lineage>
</organism>
<evidence type="ECO:0000256" key="4">
    <source>
        <dbReference type="ARBA" id="ARBA00022670"/>
    </source>
</evidence>
<evidence type="ECO:0000256" key="5">
    <source>
        <dbReference type="ARBA" id="ARBA00022729"/>
    </source>
</evidence>
<dbReference type="GeneID" id="109065792"/>
<dbReference type="GO" id="GO:0004197">
    <property type="term" value="F:cysteine-type endopeptidase activity"/>
    <property type="evidence" value="ECO:0007669"/>
    <property type="project" value="UniProtKB-EC"/>
</dbReference>
<evidence type="ECO:0000256" key="1">
    <source>
        <dbReference type="ARBA" id="ARBA00001754"/>
    </source>
</evidence>
<feature type="domain" description="Peptidase C1A papain C-terminal" evidence="10">
    <location>
        <begin position="71"/>
        <end position="361"/>
    </location>
</feature>
<evidence type="ECO:0000256" key="8">
    <source>
        <dbReference type="ARBA" id="ARBA00023145"/>
    </source>
</evidence>
<keyword evidence="9" id="KW-1015">Disulfide bond</keyword>
<dbReference type="CDD" id="cd02620">
    <property type="entry name" value="Peptidase_C1A_CathepsinB"/>
    <property type="match status" value="1"/>
</dbReference>
<dbReference type="InterPro" id="IPR025660">
    <property type="entry name" value="Pept_his_AS"/>
</dbReference>
<dbReference type="SMART" id="SM00645">
    <property type="entry name" value="Pept_C1"/>
    <property type="match status" value="1"/>
</dbReference>
<dbReference type="Proteomes" id="UP001155660">
    <property type="component" value="Chromosome A20"/>
</dbReference>
<keyword evidence="8" id="KW-0865">Zymogen</keyword>
<dbReference type="InterPro" id="IPR000169">
    <property type="entry name" value="Pept_cys_AS"/>
</dbReference>
<dbReference type="Pfam" id="PF08127">
    <property type="entry name" value="Propeptide_C1"/>
    <property type="match status" value="1"/>
</dbReference>
<keyword evidence="4" id="KW-0645">Protease</keyword>
<evidence type="ECO:0000256" key="9">
    <source>
        <dbReference type="ARBA" id="ARBA00023157"/>
    </source>
</evidence>
<evidence type="ECO:0000256" key="2">
    <source>
        <dbReference type="ARBA" id="ARBA00012537"/>
    </source>
</evidence>
<keyword evidence="6" id="KW-0378">Hydrolase</keyword>
<name>A0A9Q9Z915_CYPCA</name>
<dbReference type="OrthoDB" id="640249at2759"/>
<keyword evidence="5" id="KW-0732">Signal</keyword>
<dbReference type="KEGG" id="ccar:109065792"/>
<dbReference type="Pfam" id="PF00112">
    <property type="entry name" value="Peptidase_C1"/>
    <property type="match status" value="2"/>
</dbReference>
<evidence type="ECO:0000256" key="3">
    <source>
        <dbReference type="ARBA" id="ARBA00015559"/>
    </source>
</evidence>
<dbReference type="PROSITE" id="PS00139">
    <property type="entry name" value="THIOL_PROTEASE_CYS"/>
    <property type="match status" value="1"/>
</dbReference>
<dbReference type="EC" id="3.4.22.1" evidence="2"/>
<dbReference type="InterPro" id="IPR000668">
    <property type="entry name" value="Peptidase_C1A_C"/>
</dbReference>
<proteinExistence type="predicted"/>
<evidence type="ECO:0000259" key="10">
    <source>
        <dbReference type="SMART" id="SM00645"/>
    </source>
</evidence>
<protein>
    <recommendedName>
        <fullName evidence="3">Cathepsin B</fullName>
        <ecNumber evidence="2">3.4.22.1</ecNumber>
    </recommendedName>
</protein>
<evidence type="ECO:0000256" key="7">
    <source>
        <dbReference type="ARBA" id="ARBA00022807"/>
    </source>
</evidence>
<evidence type="ECO:0000256" key="6">
    <source>
        <dbReference type="ARBA" id="ARBA00022801"/>
    </source>
</evidence>
<gene>
    <name evidence="11" type="primary">LOC109065792</name>
</gene>
<comment type="catalytic activity">
    <reaction evidence="1">
        <text>Hydrolysis of proteins with broad specificity for peptide bonds. Preferentially cleaves -Arg-Arg-|-Xaa bonds in small molecule substrates (thus differing from cathepsin L). In addition to being an endopeptidase, shows peptidyl-dipeptidase activity, liberating C-terminal dipeptides.</text>
        <dbReference type="EC" id="3.4.22.1"/>
    </reaction>
</comment>
<reference evidence="11" key="1">
    <citation type="submission" date="2025-08" db="UniProtKB">
        <authorList>
            <consortium name="RefSeq"/>
        </authorList>
    </citation>
    <scope>IDENTIFICATION</scope>
    <source>
        <tissue evidence="11">Muscle</tissue>
    </source>
</reference>
<dbReference type="FunFam" id="3.90.70.10:FF:000031">
    <property type="entry name" value="Cathepsin B"/>
    <property type="match status" value="1"/>
</dbReference>
<keyword evidence="7" id="KW-0788">Thiol protease</keyword>
<dbReference type="InterPro" id="IPR013128">
    <property type="entry name" value="Peptidase_C1A"/>
</dbReference>
<sequence length="364" mass="40003">MPCECASEEKRPQLSARSHDMINFINTAKTTWTAGVNFQDVKYEHLKSLCFFSVMVVKGTGLVKHATNMKLPASFDPRTEWPYCKTISQIRDQGSCGSCWAFGAVEAISDRICIHSKGNVSVEISAEDLLSCCEECGFGCSGGYPSEAWDYWTKSGLVTGGLYGSNVGCRPSCRQFAVPSIFASCDDREWTGWSAFVHEVDGTRPPCSGEQDTPHYRQLSLIKSGAKLYRTVDLRPLPNSRFVSLPPPAGYKAYNLPSDQQQIMTELHSGGPVEAAFTVYEDFLLYKSGVYQHVTGSELGGHAVKVLGWGEENGTPYWLVANSWNLKLGLQSVHISVSAGYFKIVRGRDECGIESEMVAGVPQL</sequence>
<accession>A0A9Q9Z915</accession>
<dbReference type="PROSITE" id="PS00639">
    <property type="entry name" value="THIOL_PROTEASE_HIS"/>
    <property type="match status" value="1"/>
</dbReference>
<dbReference type="InterPro" id="IPR012599">
    <property type="entry name" value="Propeptide_C1A"/>
</dbReference>